<dbReference type="AlphaFoldDB" id="A0A4C1U739"/>
<name>A0A4C1U739_EUMVA</name>
<dbReference type="OrthoDB" id="412981at2759"/>
<reference evidence="1 2" key="1">
    <citation type="journal article" date="2019" name="Commun. Biol.">
        <title>The bagworm genome reveals a unique fibroin gene that provides high tensile strength.</title>
        <authorList>
            <person name="Kono N."/>
            <person name="Nakamura H."/>
            <person name="Ohtoshi R."/>
            <person name="Tomita M."/>
            <person name="Numata K."/>
            <person name="Arakawa K."/>
        </authorList>
    </citation>
    <scope>NUCLEOTIDE SEQUENCE [LARGE SCALE GENOMIC DNA]</scope>
</reference>
<accession>A0A4C1U739</accession>
<dbReference type="GO" id="GO:0003964">
    <property type="term" value="F:RNA-directed DNA polymerase activity"/>
    <property type="evidence" value="ECO:0007669"/>
    <property type="project" value="UniProtKB-KW"/>
</dbReference>
<comment type="caution">
    <text evidence="1">The sequence shown here is derived from an EMBL/GenBank/DDBJ whole genome shotgun (WGS) entry which is preliminary data.</text>
</comment>
<gene>
    <name evidence="1" type="ORF">EVAR_10640_1</name>
</gene>
<keyword evidence="1" id="KW-0808">Transferase</keyword>
<keyword evidence="1" id="KW-0695">RNA-directed DNA polymerase</keyword>
<sequence>MEGRVQEFLSVPMPPLPWEIAKAIFQLAKRKDPGADVIQTVPIKYLPRRAMVAMTRLFNGILRTEHFPENCKMGHMISIPKAGKDSRLASSQRPITLLSCIASCSSVSCYGAFTAT</sequence>
<dbReference type="Proteomes" id="UP000299102">
    <property type="component" value="Unassembled WGS sequence"/>
</dbReference>
<proteinExistence type="predicted"/>
<evidence type="ECO:0000313" key="1">
    <source>
        <dbReference type="EMBL" id="GBP22131.1"/>
    </source>
</evidence>
<organism evidence="1 2">
    <name type="scientific">Eumeta variegata</name>
    <name type="common">Bagworm moth</name>
    <name type="synonym">Eumeta japonica</name>
    <dbReference type="NCBI Taxonomy" id="151549"/>
    <lineage>
        <taxon>Eukaryota</taxon>
        <taxon>Metazoa</taxon>
        <taxon>Ecdysozoa</taxon>
        <taxon>Arthropoda</taxon>
        <taxon>Hexapoda</taxon>
        <taxon>Insecta</taxon>
        <taxon>Pterygota</taxon>
        <taxon>Neoptera</taxon>
        <taxon>Endopterygota</taxon>
        <taxon>Lepidoptera</taxon>
        <taxon>Glossata</taxon>
        <taxon>Ditrysia</taxon>
        <taxon>Tineoidea</taxon>
        <taxon>Psychidae</taxon>
        <taxon>Oiketicinae</taxon>
        <taxon>Eumeta</taxon>
    </lineage>
</organism>
<evidence type="ECO:0000313" key="2">
    <source>
        <dbReference type="Proteomes" id="UP000299102"/>
    </source>
</evidence>
<keyword evidence="2" id="KW-1185">Reference proteome</keyword>
<dbReference type="EMBL" id="BGZK01000137">
    <property type="protein sequence ID" value="GBP22131.1"/>
    <property type="molecule type" value="Genomic_DNA"/>
</dbReference>
<protein>
    <submittedName>
        <fullName evidence="1">Probable RNA-directed DNA polymerase from transposon X-element</fullName>
    </submittedName>
</protein>
<keyword evidence="1" id="KW-0548">Nucleotidyltransferase</keyword>